<feature type="transmembrane region" description="Helical" evidence="9">
    <location>
        <begin position="44"/>
        <end position="61"/>
    </location>
</feature>
<evidence type="ECO:0000256" key="3">
    <source>
        <dbReference type="ARBA" id="ARBA00022475"/>
    </source>
</evidence>
<evidence type="ECO:0000256" key="5">
    <source>
        <dbReference type="ARBA" id="ARBA00022970"/>
    </source>
</evidence>
<keyword evidence="6 9" id="KW-1133">Transmembrane helix</keyword>
<dbReference type="CDD" id="cd06582">
    <property type="entry name" value="TM_PBP1_LivH_like"/>
    <property type="match status" value="1"/>
</dbReference>
<evidence type="ECO:0000313" key="11">
    <source>
        <dbReference type="Proteomes" id="UP000199208"/>
    </source>
</evidence>
<dbReference type="STRING" id="1120920.SAMN03080599_01990"/>
<feature type="transmembrane region" description="Helical" evidence="9">
    <location>
        <begin position="145"/>
        <end position="166"/>
    </location>
</feature>
<comment type="subcellular location">
    <subcellularLocation>
        <location evidence="1">Cell membrane</location>
        <topology evidence="1">Multi-pass membrane protein</topology>
    </subcellularLocation>
</comment>
<protein>
    <submittedName>
        <fullName evidence="10">Branched-chain amino acid transport system permease protein</fullName>
    </submittedName>
</protein>
<gene>
    <name evidence="10" type="ORF">SAMN03080599_01990</name>
</gene>
<comment type="similarity">
    <text evidence="8">Belongs to the binding-protein-dependent transport system permease family. LivHM subfamily.</text>
</comment>
<evidence type="ECO:0000256" key="7">
    <source>
        <dbReference type="ARBA" id="ARBA00023136"/>
    </source>
</evidence>
<feature type="transmembrane region" description="Helical" evidence="9">
    <location>
        <begin position="264"/>
        <end position="284"/>
    </location>
</feature>
<dbReference type="PANTHER" id="PTHR11795">
    <property type="entry name" value="BRANCHED-CHAIN AMINO ACID TRANSPORT SYSTEM PERMEASE PROTEIN LIVH"/>
    <property type="match status" value="1"/>
</dbReference>
<keyword evidence="7 9" id="KW-0472">Membrane</keyword>
<name>A0A1G5S0Q5_9FIRM</name>
<keyword evidence="3" id="KW-1003">Cell membrane</keyword>
<evidence type="ECO:0000256" key="2">
    <source>
        <dbReference type="ARBA" id="ARBA00022448"/>
    </source>
</evidence>
<evidence type="ECO:0000256" key="8">
    <source>
        <dbReference type="ARBA" id="ARBA00037998"/>
    </source>
</evidence>
<dbReference type="Proteomes" id="UP000199208">
    <property type="component" value="Unassembled WGS sequence"/>
</dbReference>
<dbReference type="PANTHER" id="PTHR11795:SF445">
    <property type="entry name" value="AMINO ACID ABC TRANSPORTER PERMEASE PROTEIN"/>
    <property type="match status" value="1"/>
</dbReference>
<feature type="transmembrane region" description="Helical" evidence="9">
    <location>
        <begin position="105"/>
        <end position="125"/>
    </location>
</feature>
<dbReference type="GO" id="GO:0022857">
    <property type="term" value="F:transmembrane transporter activity"/>
    <property type="evidence" value="ECO:0007669"/>
    <property type="project" value="InterPro"/>
</dbReference>
<feature type="transmembrane region" description="Helical" evidence="9">
    <location>
        <begin position="67"/>
        <end position="85"/>
    </location>
</feature>
<dbReference type="EMBL" id="FMWL01000009">
    <property type="protein sequence ID" value="SCZ79873.1"/>
    <property type="molecule type" value="Genomic_DNA"/>
</dbReference>
<dbReference type="GO" id="GO:0005886">
    <property type="term" value="C:plasma membrane"/>
    <property type="evidence" value="ECO:0007669"/>
    <property type="project" value="UniProtKB-SubCell"/>
</dbReference>
<dbReference type="InterPro" id="IPR052157">
    <property type="entry name" value="BCAA_transport_permease"/>
</dbReference>
<evidence type="ECO:0000313" key="10">
    <source>
        <dbReference type="EMBL" id="SCZ79873.1"/>
    </source>
</evidence>
<keyword evidence="4 9" id="KW-0812">Transmembrane</keyword>
<keyword evidence="2" id="KW-0813">Transport</keyword>
<evidence type="ECO:0000256" key="9">
    <source>
        <dbReference type="SAM" id="Phobius"/>
    </source>
</evidence>
<dbReference type="GO" id="GO:0006865">
    <property type="term" value="P:amino acid transport"/>
    <property type="evidence" value="ECO:0007669"/>
    <property type="project" value="UniProtKB-KW"/>
</dbReference>
<proteinExistence type="inferred from homology"/>
<evidence type="ECO:0000256" key="6">
    <source>
        <dbReference type="ARBA" id="ARBA00022989"/>
    </source>
</evidence>
<organism evidence="10 11">
    <name type="scientific">Acidaminobacter hydrogenoformans DSM 2784</name>
    <dbReference type="NCBI Taxonomy" id="1120920"/>
    <lineage>
        <taxon>Bacteria</taxon>
        <taxon>Bacillati</taxon>
        <taxon>Bacillota</taxon>
        <taxon>Clostridia</taxon>
        <taxon>Peptostreptococcales</taxon>
        <taxon>Acidaminobacteraceae</taxon>
        <taxon>Acidaminobacter</taxon>
    </lineage>
</organism>
<sequence>MGSTGFLQSILGGIGTGSIYALLGLAFALVFGKLRICSYMHGDLAILAAYLGFLGFNSLGIDPLMSLIILIPAFFVIGYFIQVIFMKPFMDMEIWQGRYQAQVMVTWGIAMSIMAVEFMIWSGTYRMIAVPYRNTVAELSSLKMPVVHIMSLVAVVVVYFGLNLILKKTDLGISLRACSDDRVTAMLTGINYQKICAMAFGISSSIAVIAGTFFALTNQITPSVGLDLTFKGWVAVIIGGMGSLGGVIIAGLLIGLVESLTSFFWIPALKNAVLFIGLLILLVVKPSGLFGKK</sequence>
<keyword evidence="11" id="KW-1185">Reference proteome</keyword>
<dbReference type="Pfam" id="PF02653">
    <property type="entry name" value="BPD_transp_2"/>
    <property type="match status" value="1"/>
</dbReference>
<feature type="transmembrane region" description="Helical" evidence="9">
    <location>
        <begin position="195"/>
        <end position="216"/>
    </location>
</feature>
<feature type="transmembrane region" description="Helical" evidence="9">
    <location>
        <begin position="236"/>
        <end position="257"/>
    </location>
</feature>
<dbReference type="AlphaFoldDB" id="A0A1G5S0Q5"/>
<feature type="transmembrane region" description="Helical" evidence="9">
    <location>
        <begin position="6"/>
        <end position="32"/>
    </location>
</feature>
<evidence type="ECO:0000256" key="4">
    <source>
        <dbReference type="ARBA" id="ARBA00022692"/>
    </source>
</evidence>
<reference evidence="10 11" key="1">
    <citation type="submission" date="2016-10" db="EMBL/GenBank/DDBJ databases">
        <authorList>
            <person name="de Groot N.N."/>
        </authorList>
    </citation>
    <scope>NUCLEOTIDE SEQUENCE [LARGE SCALE GENOMIC DNA]</scope>
    <source>
        <strain evidence="10 11">DSM 2784</strain>
    </source>
</reference>
<accession>A0A1G5S0Q5</accession>
<dbReference type="InterPro" id="IPR001851">
    <property type="entry name" value="ABC_transp_permease"/>
</dbReference>
<evidence type="ECO:0000256" key="1">
    <source>
        <dbReference type="ARBA" id="ARBA00004651"/>
    </source>
</evidence>
<dbReference type="RefSeq" id="WP_170829390.1">
    <property type="nucleotide sequence ID" value="NZ_FMWL01000009.1"/>
</dbReference>
<keyword evidence="5" id="KW-0029">Amino-acid transport</keyword>